<dbReference type="InterPro" id="IPR010200">
    <property type="entry name" value="HflC"/>
</dbReference>
<keyword evidence="4" id="KW-1133">Transmembrane helix</keyword>
<comment type="similarity">
    <text evidence="2 6">Belongs to the band 7/mec-2 family. HflC subfamily.</text>
</comment>
<dbReference type="AlphaFoldDB" id="A0A8J3HPH8"/>
<accession>A0A8J3HPH8</accession>
<comment type="subcellular location">
    <subcellularLocation>
        <location evidence="1">Membrane</location>
        <topology evidence="1">Single-pass membrane protein</topology>
    </subcellularLocation>
</comment>
<evidence type="ECO:0000256" key="2">
    <source>
        <dbReference type="ARBA" id="ARBA00007862"/>
    </source>
</evidence>
<dbReference type="InterPro" id="IPR001972">
    <property type="entry name" value="Stomatin_HflK_fam"/>
</dbReference>
<evidence type="ECO:0000313" key="9">
    <source>
        <dbReference type="Proteomes" id="UP000637906"/>
    </source>
</evidence>
<evidence type="ECO:0000256" key="6">
    <source>
        <dbReference type="PIRNR" id="PIRNR005651"/>
    </source>
</evidence>
<keyword evidence="5" id="KW-0472">Membrane</keyword>
<dbReference type="Gene3D" id="3.30.479.30">
    <property type="entry name" value="Band 7 domain"/>
    <property type="match status" value="1"/>
</dbReference>
<name>A0A8J3HPH8_9RICK</name>
<evidence type="ECO:0000256" key="1">
    <source>
        <dbReference type="ARBA" id="ARBA00004167"/>
    </source>
</evidence>
<dbReference type="Pfam" id="PF01145">
    <property type="entry name" value="Band_7"/>
    <property type="match status" value="1"/>
</dbReference>
<dbReference type="Proteomes" id="UP000637906">
    <property type="component" value="Unassembled WGS sequence"/>
</dbReference>
<organism evidence="8 9">
    <name type="scientific">Candidatus Mesenet longicola</name>
    <dbReference type="NCBI Taxonomy" id="1892558"/>
    <lineage>
        <taxon>Bacteria</taxon>
        <taxon>Pseudomonadati</taxon>
        <taxon>Pseudomonadota</taxon>
        <taxon>Alphaproteobacteria</taxon>
        <taxon>Rickettsiales</taxon>
        <taxon>Anaplasmataceae</taxon>
        <taxon>Candidatus Mesenet</taxon>
    </lineage>
</organism>
<dbReference type="InterPro" id="IPR001107">
    <property type="entry name" value="Band_7"/>
</dbReference>
<evidence type="ECO:0000256" key="5">
    <source>
        <dbReference type="ARBA" id="ARBA00023136"/>
    </source>
</evidence>
<proteinExistence type="inferred from homology"/>
<keyword evidence="3" id="KW-0812">Transmembrane</keyword>
<evidence type="ECO:0000256" key="3">
    <source>
        <dbReference type="ARBA" id="ARBA00022692"/>
    </source>
</evidence>
<evidence type="ECO:0000259" key="7">
    <source>
        <dbReference type="SMART" id="SM00244"/>
    </source>
</evidence>
<keyword evidence="9" id="KW-1185">Reference proteome</keyword>
<dbReference type="GO" id="GO:0016020">
    <property type="term" value="C:membrane"/>
    <property type="evidence" value="ECO:0007669"/>
    <property type="project" value="UniProtKB-SubCell"/>
</dbReference>
<dbReference type="InterPro" id="IPR036013">
    <property type="entry name" value="Band_7/SPFH_dom_sf"/>
</dbReference>
<evidence type="ECO:0000313" key="8">
    <source>
        <dbReference type="EMBL" id="GHM59293.1"/>
    </source>
</evidence>
<dbReference type="PANTHER" id="PTHR42911:SF1">
    <property type="entry name" value="MODULATOR OF FTSH PROTEASE HFLC"/>
    <property type="match status" value="1"/>
</dbReference>
<comment type="caution">
    <text evidence="8">The sequence shown here is derived from an EMBL/GenBank/DDBJ whole genome shotgun (WGS) entry which is preliminary data.</text>
</comment>
<dbReference type="EMBL" id="BNGU01000007">
    <property type="protein sequence ID" value="GHM59293.1"/>
    <property type="molecule type" value="Genomic_DNA"/>
</dbReference>
<dbReference type="PIRSF" id="PIRSF005651">
    <property type="entry name" value="HflC"/>
    <property type="match status" value="1"/>
</dbReference>
<reference evidence="8 9" key="1">
    <citation type="journal article" date="2021" name="Microb. Ecol.">
        <title>Candidatus Mesenet longicola: Novel Endosymbionts of Brontispa longissima that Induce Cytoplasmic Incompatibility.</title>
        <authorList>
            <person name="Takano S."/>
            <person name="Gotoh Y."/>
            <person name="Hayashi T."/>
        </authorList>
    </citation>
    <scope>NUCLEOTIDE SEQUENCE [LARGE SCALE GENOMIC DNA]</scope>
    <source>
        <strain evidence="8">L5</strain>
    </source>
</reference>
<dbReference type="SMART" id="SM00244">
    <property type="entry name" value="PHB"/>
    <property type="match status" value="1"/>
</dbReference>
<dbReference type="SUPFAM" id="SSF117892">
    <property type="entry name" value="Band 7/SPFH domain"/>
    <property type="match status" value="1"/>
</dbReference>
<sequence length="291" mass="33229">MSKDVIKVVSVIFCLLLFFAISNSVFIVSEEKQAIVLQFGKVARKINSSGLYFKLPLIQNVVSFDKRIIDISSDYSSREIITFDQKRFIADAYAKYRIIDPVLFYQTVKTELGLAIRLGSIIEANIREKVGTISLVNLLNSERSEVINLIKEGVSNESKKFGIDVIDVRIKRLDLPEENSAAIFRRMQTEREKEAKEIRAEGEESAQKIRSEAEKQKRIIIANAIREAQEVRGHGDALAAKIYNDALAIDQEFFSFYRSMQAYKKAFSSSNTKIILSPNNDFLHLFNKEQR</sequence>
<gene>
    <name evidence="8" type="ORF">sL5_02860</name>
</gene>
<dbReference type="PANTHER" id="PTHR42911">
    <property type="entry name" value="MODULATOR OF FTSH PROTEASE HFLC"/>
    <property type="match status" value="1"/>
</dbReference>
<dbReference type="PRINTS" id="PR00721">
    <property type="entry name" value="STOMATIN"/>
</dbReference>
<evidence type="ECO:0000256" key="4">
    <source>
        <dbReference type="ARBA" id="ARBA00022989"/>
    </source>
</evidence>
<comment type="function">
    <text evidence="6">HflC and HflK could regulate a protease.</text>
</comment>
<feature type="domain" description="Band 7" evidence="7">
    <location>
        <begin position="23"/>
        <end position="187"/>
    </location>
</feature>
<dbReference type="CDD" id="cd03405">
    <property type="entry name" value="SPFH_HflC"/>
    <property type="match status" value="1"/>
</dbReference>
<protein>
    <recommendedName>
        <fullName evidence="6">Protein HflC</fullName>
    </recommendedName>
</protein>